<organism evidence="1">
    <name type="scientific">Aeromonas phage vB_AdhaP_MF</name>
    <dbReference type="NCBI Taxonomy" id="3367373"/>
    <lineage>
        <taxon>Viruses</taxon>
        <taxon>Duplodnaviria</taxon>
        <taxon>Heunggongvirae</taxon>
        <taxon>Uroviricota</taxon>
        <taxon>Caudoviricetes</taxon>
        <taxon>Autographiviridae</taxon>
    </lineage>
</organism>
<dbReference type="EMBL" id="PQ421477">
    <property type="protein sequence ID" value="XHV14268.1"/>
    <property type="molecule type" value="Genomic_DNA"/>
</dbReference>
<sequence>MRVITKAEKVVQKARRLWSALWKRLRKWGDGYERKHIARRSLVVLLASPFVLFEMGRQAYHVVAECTAELYQYIRHNN</sequence>
<name>A0AB74UIK1_9CAUD</name>
<gene>
    <name evidence="1" type="ORF">vBAdhaPMF_0021</name>
</gene>
<accession>A0AB74UIK1</accession>
<reference evidence="1" key="1">
    <citation type="submission" date="2024-10" db="EMBL/GenBank/DDBJ databases">
        <title>Characterization of Aeromonas dhakensis bacteriophages.</title>
        <authorList>
            <person name="Ansari F."/>
            <person name="Tyagi A."/>
            <person name="Shashidhar R."/>
            <person name="Nagar V."/>
        </authorList>
    </citation>
    <scope>NUCLEOTIDE SEQUENCE</scope>
</reference>
<protein>
    <submittedName>
        <fullName evidence="1">Uncharacterized protein</fullName>
    </submittedName>
</protein>
<proteinExistence type="predicted"/>
<evidence type="ECO:0000313" key="1">
    <source>
        <dbReference type="EMBL" id="XHV14268.1"/>
    </source>
</evidence>